<protein>
    <recommendedName>
        <fullName evidence="4">Aldehyde dehydrogenase</fullName>
    </recommendedName>
</protein>
<dbReference type="GO" id="GO:0005737">
    <property type="term" value="C:cytoplasm"/>
    <property type="evidence" value="ECO:0007669"/>
    <property type="project" value="TreeGrafter"/>
</dbReference>
<dbReference type="GO" id="GO:0004029">
    <property type="term" value="F:aldehyde dehydrogenase (NAD+) activity"/>
    <property type="evidence" value="ECO:0007669"/>
    <property type="project" value="TreeGrafter"/>
</dbReference>
<dbReference type="InterPro" id="IPR016161">
    <property type="entry name" value="Ald_DH/histidinol_DH"/>
</dbReference>
<dbReference type="AlphaFoldDB" id="A0AAU7ZLR9"/>
<evidence type="ECO:0000313" key="7">
    <source>
        <dbReference type="EMBL" id="XCB32154.1"/>
    </source>
</evidence>
<name>A0AAU7ZLR9_9BACT</name>
<proteinExistence type="inferred from homology"/>
<dbReference type="GO" id="GO:0006081">
    <property type="term" value="P:aldehyde metabolic process"/>
    <property type="evidence" value="ECO:0007669"/>
    <property type="project" value="InterPro"/>
</dbReference>
<dbReference type="Gene3D" id="3.40.605.10">
    <property type="entry name" value="Aldehyde Dehydrogenase, Chain A, domain 1"/>
    <property type="match status" value="1"/>
</dbReference>
<accession>A0AAU7ZLR9</accession>
<evidence type="ECO:0000259" key="6">
    <source>
        <dbReference type="Pfam" id="PF00171"/>
    </source>
</evidence>
<keyword evidence="3" id="KW-0520">NAD</keyword>
<dbReference type="KEGG" id="tpsc:RBB77_17140"/>
<dbReference type="InterPro" id="IPR012394">
    <property type="entry name" value="Aldehyde_DH_NAD(P)"/>
</dbReference>
<dbReference type="InterPro" id="IPR015590">
    <property type="entry name" value="Aldehyde_DH_dom"/>
</dbReference>
<comment type="similarity">
    <text evidence="1 4">Belongs to the aldehyde dehydrogenase family.</text>
</comment>
<keyword evidence="2 4" id="KW-0560">Oxidoreductase</keyword>
<dbReference type="PIRSF" id="PIRSF036492">
    <property type="entry name" value="ALDH"/>
    <property type="match status" value="1"/>
</dbReference>
<evidence type="ECO:0000256" key="3">
    <source>
        <dbReference type="ARBA" id="ARBA00023027"/>
    </source>
</evidence>
<dbReference type="Pfam" id="PF00171">
    <property type="entry name" value="Aldedh"/>
    <property type="match status" value="1"/>
</dbReference>
<feature type="domain" description="Aldehyde dehydrogenase" evidence="6">
    <location>
        <begin position="25"/>
        <end position="457"/>
    </location>
</feature>
<organism evidence="7">
    <name type="scientific">Tunturiibacter psychrotolerans</name>
    <dbReference type="NCBI Taxonomy" id="3069686"/>
    <lineage>
        <taxon>Bacteria</taxon>
        <taxon>Pseudomonadati</taxon>
        <taxon>Acidobacteriota</taxon>
        <taxon>Terriglobia</taxon>
        <taxon>Terriglobales</taxon>
        <taxon>Acidobacteriaceae</taxon>
        <taxon>Tunturiibacter</taxon>
    </lineage>
</organism>
<dbReference type="InterPro" id="IPR016162">
    <property type="entry name" value="Ald_DH_N"/>
</dbReference>
<dbReference type="InterPro" id="IPR016163">
    <property type="entry name" value="Ald_DH_C"/>
</dbReference>
<dbReference type="EMBL" id="CP132942">
    <property type="protein sequence ID" value="XCB32154.1"/>
    <property type="molecule type" value="Genomic_DNA"/>
</dbReference>
<feature type="active site" evidence="5">
    <location>
        <position position="234"/>
    </location>
</feature>
<evidence type="ECO:0000256" key="4">
    <source>
        <dbReference type="PIRNR" id="PIRNR036492"/>
    </source>
</evidence>
<gene>
    <name evidence="7" type="ORF">RBB77_17140</name>
</gene>
<dbReference type="Gene3D" id="3.40.309.10">
    <property type="entry name" value="Aldehyde Dehydrogenase, Chain A, domain 2"/>
    <property type="match status" value="1"/>
</dbReference>
<evidence type="ECO:0000256" key="5">
    <source>
        <dbReference type="PIRSR" id="PIRSR036492-1"/>
    </source>
</evidence>
<dbReference type="RefSeq" id="WP_353063000.1">
    <property type="nucleotide sequence ID" value="NZ_CP132942.1"/>
</dbReference>
<dbReference type="PANTHER" id="PTHR43570">
    <property type="entry name" value="ALDEHYDE DEHYDROGENASE"/>
    <property type="match status" value="1"/>
</dbReference>
<dbReference type="SUPFAM" id="SSF53720">
    <property type="entry name" value="ALDH-like"/>
    <property type="match status" value="1"/>
</dbReference>
<evidence type="ECO:0000256" key="2">
    <source>
        <dbReference type="ARBA" id="ARBA00023002"/>
    </source>
</evidence>
<dbReference type="PANTHER" id="PTHR43570:SF20">
    <property type="entry name" value="ALDEHYDE DEHYDROGENASE ALDX-RELATED"/>
    <property type="match status" value="1"/>
</dbReference>
<evidence type="ECO:0000256" key="1">
    <source>
        <dbReference type="ARBA" id="ARBA00009986"/>
    </source>
</evidence>
<feature type="active site" evidence="5">
    <location>
        <position position="268"/>
    </location>
</feature>
<sequence>MSLLQTEETTHAVATETEDSAAIGELRAAFEAQRRAFALDRQPSLGERRKRLEQIISMMLTNRERIYEALSADFGVHPAPMAEVLEVLAVTARAEYALAHLEEWMQPMPREVDPAYKGVLGAVVKSQPKGVVGNIAPWNFPFEIGLGPIVDMLAAGNRVMLKPSELTPASATLMREMVSATFAPDLVYVAVGGLDLARAFTALPFDHLLYTGSSNVGRQVMAAAAQNLTPVTLELGGKCPAVLLPGSVTPESVGSVIGVKMIKNGQMCVTVDHCFVPRSDLDTFARIATQFMAKAAPDYSRSAACTGIISQRHLDRMTDLLAEAENRGTRIVMLEQDGLVDRETRRMPLSLVMDPAPDLRMMQEEIFGPIMPVIPYDEVEQVIERINASDSPLGVYVYGDDVATIDHILNETSSGGGAVNACAIQAGLKALAFGGVGMSGMGRHHGEEGFREFSNQRGIVVRGEGPLFDAFVSPSQNSAEKFPAAKRS</sequence>
<reference evidence="7" key="1">
    <citation type="submission" date="2023-08" db="EMBL/GenBank/DDBJ databases">
        <authorList>
            <person name="Messyasz A."/>
            <person name="Mannisto M.K."/>
            <person name="Kerkhof L.J."/>
            <person name="Haggblom M."/>
        </authorList>
    </citation>
    <scope>NUCLEOTIDE SEQUENCE</scope>
    <source>
        <strain evidence="7">X5P6</strain>
    </source>
</reference>
<reference evidence="7" key="2">
    <citation type="journal article" date="2024" name="Environ. Microbiol.">
        <title>Genome analysis and description of Tunturibacter gen. nov. expands the diversity of Terriglobia in tundra soils.</title>
        <authorList>
            <person name="Messyasz A."/>
            <person name="Mannisto M.K."/>
            <person name="Kerkhof L.J."/>
            <person name="Haggblom M.M."/>
        </authorList>
    </citation>
    <scope>NUCLEOTIDE SEQUENCE</scope>
    <source>
        <strain evidence="7">X5P6</strain>
    </source>
</reference>